<protein>
    <submittedName>
        <fullName evidence="1">Uncharacterized protein</fullName>
    </submittedName>
</protein>
<proteinExistence type="predicted"/>
<evidence type="ECO:0000313" key="1">
    <source>
        <dbReference type="EMBL" id="DAF60795.1"/>
    </source>
</evidence>
<dbReference type="EMBL" id="BK032797">
    <property type="protein sequence ID" value="DAF60795.1"/>
    <property type="molecule type" value="Genomic_DNA"/>
</dbReference>
<sequence>MNNYISDKELGKYIGMYEKALNHYFKDYPKQPSIYSHERQEYSGLDINTYIYIADNYEILKERLNGRK</sequence>
<name>A0A8S5TCN5_9CAUD</name>
<organism evidence="1">
    <name type="scientific">Siphoviridae sp. ctNZc11</name>
    <dbReference type="NCBI Taxonomy" id="2827858"/>
    <lineage>
        <taxon>Viruses</taxon>
        <taxon>Duplodnaviria</taxon>
        <taxon>Heunggongvirae</taxon>
        <taxon>Uroviricota</taxon>
        <taxon>Caudoviricetes</taxon>
    </lineage>
</organism>
<accession>A0A8S5TCN5</accession>
<reference evidence="1" key="1">
    <citation type="journal article" date="2021" name="Proc. Natl. Acad. Sci. U.S.A.">
        <title>A Catalog of Tens of Thousands of Viruses from Human Metagenomes Reveals Hidden Associations with Chronic Diseases.</title>
        <authorList>
            <person name="Tisza M.J."/>
            <person name="Buck C.B."/>
        </authorList>
    </citation>
    <scope>NUCLEOTIDE SEQUENCE</scope>
    <source>
        <strain evidence="1">CtNZc11</strain>
    </source>
</reference>